<organism evidence="17 18">
    <name type="scientific">Martelella radicis</name>
    <dbReference type="NCBI Taxonomy" id="1397476"/>
    <lineage>
        <taxon>Bacteria</taxon>
        <taxon>Pseudomonadati</taxon>
        <taxon>Pseudomonadota</taxon>
        <taxon>Alphaproteobacteria</taxon>
        <taxon>Hyphomicrobiales</taxon>
        <taxon>Aurantimonadaceae</taxon>
        <taxon>Martelella</taxon>
    </lineage>
</organism>
<protein>
    <recommendedName>
        <fullName evidence="14">Glutathione import ATP-binding protein GsiA</fullName>
        <ecNumber evidence="13">7.4.2.10</ecNumber>
    </recommendedName>
</protein>
<evidence type="ECO:0000256" key="14">
    <source>
        <dbReference type="ARBA" id="ARBA00041187"/>
    </source>
</evidence>
<keyword evidence="9" id="KW-1278">Translocase</keyword>
<keyword evidence="5" id="KW-1003">Cell membrane</keyword>
<dbReference type="InterPro" id="IPR003439">
    <property type="entry name" value="ABC_transporter-like_ATP-bd"/>
</dbReference>
<keyword evidence="7" id="KW-0547">Nucleotide-binding</keyword>
<keyword evidence="10" id="KW-0472">Membrane</keyword>
<feature type="domain" description="ABC transporter" evidence="16">
    <location>
        <begin position="2"/>
        <end position="239"/>
    </location>
</feature>
<name>A0A7W6KQB5_9HYPH</name>
<accession>A0A7W6KQB5</accession>
<evidence type="ECO:0000256" key="15">
    <source>
        <dbReference type="ARBA" id="ARBA00047640"/>
    </source>
</evidence>
<dbReference type="EMBL" id="JACIDZ010000018">
    <property type="protein sequence ID" value="MBB4124189.1"/>
    <property type="molecule type" value="Genomic_DNA"/>
</dbReference>
<dbReference type="InterPro" id="IPR027417">
    <property type="entry name" value="P-loop_NTPase"/>
</dbReference>
<dbReference type="GO" id="GO:0055085">
    <property type="term" value="P:transmembrane transport"/>
    <property type="evidence" value="ECO:0007669"/>
    <property type="project" value="UniProtKB-ARBA"/>
</dbReference>
<comment type="function">
    <text evidence="11">Part of the ABC transporter complex GsiABCD involved in glutathione import. Responsible for energy coupling to the transport system.</text>
</comment>
<comment type="subcellular location">
    <subcellularLocation>
        <location evidence="2">Cell inner membrane</location>
    </subcellularLocation>
    <subcellularLocation>
        <location evidence="1">Membrane</location>
        <topology evidence="1">Peripheral membrane protein</topology>
    </subcellularLocation>
</comment>
<evidence type="ECO:0000256" key="11">
    <source>
        <dbReference type="ARBA" id="ARBA00037530"/>
    </source>
</evidence>
<dbReference type="EC" id="7.4.2.10" evidence="13"/>
<sequence>MIDVDDLSIFYGERHKRFMAVGNVTFRVGRGEVYGLVGESGSGKSTVLNAIAGRHKDWTGRIGLNGETVLAKRTRAQLRALQIVFQDPYGSIHPKHTIGSTLAEPLEIHRIANRDKRVDELLELVSLPRKFRYRYPHQLSGGQRQRVSIARALALDSPILLLDEPTSALDVSVQAEILNLLKDLRREKNLTYLMVTHDMGVVTHMCDRVAVMKDGVIVEEVNREQLITGDVSHDYTRHLRQGSLGYAA</sequence>
<evidence type="ECO:0000256" key="8">
    <source>
        <dbReference type="ARBA" id="ARBA00022840"/>
    </source>
</evidence>
<gene>
    <name evidence="17" type="ORF">GGR30_004144</name>
</gene>
<dbReference type="InterPro" id="IPR003593">
    <property type="entry name" value="AAA+_ATPase"/>
</dbReference>
<evidence type="ECO:0000313" key="18">
    <source>
        <dbReference type="Proteomes" id="UP000530571"/>
    </source>
</evidence>
<comment type="similarity">
    <text evidence="12">Belongs to the ABC transporter superfamily. Glutathione importer (TC 3.A.1.5.11) family.</text>
</comment>
<dbReference type="RefSeq" id="WP_183490638.1">
    <property type="nucleotide sequence ID" value="NZ_JACIDZ010000018.1"/>
</dbReference>
<keyword evidence="6" id="KW-0997">Cell inner membrane</keyword>
<keyword evidence="4" id="KW-0813">Transport</keyword>
<evidence type="ECO:0000256" key="10">
    <source>
        <dbReference type="ARBA" id="ARBA00023136"/>
    </source>
</evidence>
<comment type="catalytic activity">
    <reaction evidence="15">
        <text>glutathione(out) + ATP + H2O = glutathione(in) + ADP + phosphate + H(+)</text>
        <dbReference type="Rhea" id="RHEA:29791"/>
        <dbReference type="ChEBI" id="CHEBI:15377"/>
        <dbReference type="ChEBI" id="CHEBI:15378"/>
        <dbReference type="ChEBI" id="CHEBI:30616"/>
        <dbReference type="ChEBI" id="CHEBI:43474"/>
        <dbReference type="ChEBI" id="CHEBI:57925"/>
        <dbReference type="ChEBI" id="CHEBI:456216"/>
        <dbReference type="EC" id="7.4.2.10"/>
    </reaction>
</comment>
<evidence type="ECO:0000256" key="13">
    <source>
        <dbReference type="ARBA" id="ARBA00039050"/>
    </source>
</evidence>
<dbReference type="InterPro" id="IPR017871">
    <property type="entry name" value="ABC_transporter-like_CS"/>
</dbReference>
<dbReference type="GO" id="GO:0016887">
    <property type="term" value="F:ATP hydrolysis activity"/>
    <property type="evidence" value="ECO:0007669"/>
    <property type="project" value="InterPro"/>
</dbReference>
<dbReference type="GO" id="GO:0005886">
    <property type="term" value="C:plasma membrane"/>
    <property type="evidence" value="ECO:0007669"/>
    <property type="project" value="UniProtKB-SubCell"/>
</dbReference>
<dbReference type="SUPFAM" id="SSF52540">
    <property type="entry name" value="P-loop containing nucleoside triphosphate hydrolases"/>
    <property type="match status" value="1"/>
</dbReference>
<dbReference type="GO" id="GO:0005524">
    <property type="term" value="F:ATP binding"/>
    <property type="evidence" value="ECO:0007669"/>
    <property type="project" value="UniProtKB-KW"/>
</dbReference>
<dbReference type="SMART" id="SM00382">
    <property type="entry name" value="AAA"/>
    <property type="match status" value="1"/>
</dbReference>
<dbReference type="PROSITE" id="PS50893">
    <property type="entry name" value="ABC_TRANSPORTER_2"/>
    <property type="match status" value="1"/>
</dbReference>
<evidence type="ECO:0000313" key="17">
    <source>
        <dbReference type="EMBL" id="MBB4124189.1"/>
    </source>
</evidence>
<reference evidence="17 18" key="1">
    <citation type="submission" date="2020-08" db="EMBL/GenBank/DDBJ databases">
        <title>Genomic Encyclopedia of Type Strains, Phase IV (KMG-IV): sequencing the most valuable type-strain genomes for metagenomic binning, comparative biology and taxonomic classification.</title>
        <authorList>
            <person name="Goeker M."/>
        </authorList>
    </citation>
    <scope>NUCLEOTIDE SEQUENCE [LARGE SCALE GENOMIC DNA]</scope>
    <source>
        <strain evidence="17 18">DSM 28101</strain>
    </source>
</reference>
<dbReference type="PANTHER" id="PTHR43776:SF15">
    <property type="entry name" value="GLUTATHIONE IMPORT ATP-BINDING PROTEIN GSIA"/>
    <property type="match status" value="1"/>
</dbReference>
<evidence type="ECO:0000256" key="4">
    <source>
        <dbReference type="ARBA" id="ARBA00022448"/>
    </source>
</evidence>
<evidence type="ECO:0000256" key="7">
    <source>
        <dbReference type="ARBA" id="ARBA00022741"/>
    </source>
</evidence>
<evidence type="ECO:0000256" key="9">
    <source>
        <dbReference type="ARBA" id="ARBA00022967"/>
    </source>
</evidence>
<dbReference type="Pfam" id="PF00005">
    <property type="entry name" value="ABC_tran"/>
    <property type="match status" value="1"/>
</dbReference>
<dbReference type="CDD" id="cd03257">
    <property type="entry name" value="ABC_NikE_OppD_transporters"/>
    <property type="match status" value="1"/>
</dbReference>
<evidence type="ECO:0000256" key="12">
    <source>
        <dbReference type="ARBA" id="ARBA00038416"/>
    </source>
</evidence>
<keyword evidence="8 17" id="KW-0067">ATP-binding</keyword>
<evidence type="ECO:0000256" key="5">
    <source>
        <dbReference type="ARBA" id="ARBA00022475"/>
    </source>
</evidence>
<dbReference type="InterPro" id="IPR050319">
    <property type="entry name" value="ABC_transp_ATP-bind"/>
</dbReference>
<dbReference type="PANTHER" id="PTHR43776">
    <property type="entry name" value="TRANSPORT ATP-BINDING PROTEIN"/>
    <property type="match status" value="1"/>
</dbReference>
<proteinExistence type="inferred from homology"/>
<dbReference type="PROSITE" id="PS00211">
    <property type="entry name" value="ABC_TRANSPORTER_1"/>
    <property type="match status" value="1"/>
</dbReference>
<comment type="caution">
    <text evidence="17">The sequence shown here is derived from an EMBL/GenBank/DDBJ whole genome shotgun (WGS) entry which is preliminary data.</text>
</comment>
<dbReference type="Gene3D" id="3.40.50.300">
    <property type="entry name" value="P-loop containing nucleotide triphosphate hydrolases"/>
    <property type="match status" value="1"/>
</dbReference>
<dbReference type="Proteomes" id="UP000530571">
    <property type="component" value="Unassembled WGS sequence"/>
</dbReference>
<evidence type="ECO:0000259" key="16">
    <source>
        <dbReference type="PROSITE" id="PS50893"/>
    </source>
</evidence>
<evidence type="ECO:0000256" key="3">
    <source>
        <dbReference type="ARBA" id="ARBA00011469"/>
    </source>
</evidence>
<evidence type="ECO:0000256" key="6">
    <source>
        <dbReference type="ARBA" id="ARBA00022519"/>
    </source>
</evidence>
<keyword evidence="18" id="KW-1185">Reference proteome</keyword>
<evidence type="ECO:0000256" key="2">
    <source>
        <dbReference type="ARBA" id="ARBA00004533"/>
    </source>
</evidence>
<comment type="subunit">
    <text evidence="3">The complex is composed of two ATP-binding proteins (GsiA), two transmembrane proteins (GsiC and GsiD) and a solute-binding protein (GsiB).</text>
</comment>
<evidence type="ECO:0000256" key="1">
    <source>
        <dbReference type="ARBA" id="ARBA00004170"/>
    </source>
</evidence>
<dbReference type="AlphaFoldDB" id="A0A7W6KQB5"/>